<dbReference type="PANTHER" id="PTHR42715:SF10">
    <property type="entry name" value="BETA-GLUCOSIDASE"/>
    <property type="match status" value="1"/>
</dbReference>
<dbReference type="GO" id="GO:0008422">
    <property type="term" value="F:beta-glucosidase activity"/>
    <property type="evidence" value="ECO:0007669"/>
    <property type="project" value="UniProtKB-ARBA"/>
</dbReference>
<evidence type="ECO:0000259" key="5">
    <source>
        <dbReference type="SMART" id="SM01217"/>
    </source>
</evidence>
<dbReference type="GO" id="GO:0005975">
    <property type="term" value="P:carbohydrate metabolic process"/>
    <property type="evidence" value="ECO:0007669"/>
    <property type="project" value="InterPro"/>
</dbReference>
<dbReference type="EMBL" id="AQFT01000100">
    <property type="protein sequence ID" value="EMZ24170.1"/>
    <property type="molecule type" value="Genomic_DNA"/>
</dbReference>
<dbReference type="InterPro" id="IPR001764">
    <property type="entry name" value="Glyco_hydro_3_N"/>
</dbReference>
<sequence>MNQKTNVKSMIEKMSLAEKCYLLSGKDFWQTRSVTHLGVPSVTLSDGPHGVRKQEGASDQLGLNKSVPATCYPTAATIANSWDTALGEEIGAHLGAEAASQDVCVLLGPGLNIKRSPLCGRNFEYFSEDPYLAGKMAASYIRGIQSKGVGACPKHFAANSQELRRMASDSIMDERTLREIYLTGFEIAVKEAAPSSIMSSYNRINGTYANENEHLLQEILRDEWGFDGFVVSDWGASNDHTAGVAAGSHLEMPTTGGDSDEELIQAVKSGAISEQLVDQRVEELLNAILPLRASVDKAKGKPFDKKAHHQMARKAAEQSIVLLKNEHNILPLKKSTKVALIGDFAKAPRYQGAGSSVVNPTKLDSTLDIIANYPLELAGFAAGYPRTGPADASLEQEAVTLAKKADVILLYIGLDEISESEGLDRTHMNLPASQISLLHKLSGVAVPIIAVLSAGSSIEMPWLDQCEAVIHGYLSGQAGASAMLNAITGKINPSGKLSETYPLQYADSPSAPYFPAKERNAEYREGPYIGYRYFETVQKPVLFPFGYGLSYTTFAYANLKADEKKAVFTIENTGSRDGAEIAQLYVCAKNGTVYRPAKELKGFAKVFLKAGESKEVTIALDDMAFRYFNEKTNRFEIDGGTYDICIGASCADIRLSQTITVTGTNAPVPADLSQLPSYASGNIRNVSDKEFTQLLGHAIPDGHWHGTLDINDAICQMYYAKSALARLIYKILTHMLNKSIKKGKPDLNIMFIYNMPFRAIGKMAGGMCSQYMVEGMMTAVNGHLFTGLGQIISGFFKQRKVAKKASKMH</sequence>
<keyword evidence="2 4" id="KW-0378">Hydrolase</keyword>
<dbReference type="Pfam" id="PF14310">
    <property type="entry name" value="Fn3-like"/>
    <property type="match status" value="1"/>
</dbReference>
<protein>
    <recommendedName>
        <fullName evidence="5">Fibronectin type III-like domain-containing protein</fullName>
    </recommendedName>
</protein>
<evidence type="ECO:0000256" key="3">
    <source>
        <dbReference type="ARBA" id="ARBA00023277"/>
    </source>
</evidence>
<evidence type="ECO:0000256" key="4">
    <source>
        <dbReference type="RuleBase" id="RU361161"/>
    </source>
</evidence>
<dbReference type="Gene3D" id="2.60.40.10">
    <property type="entry name" value="Immunoglobulins"/>
    <property type="match status" value="1"/>
</dbReference>
<keyword evidence="4" id="KW-0326">Glycosidase</keyword>
<dbReference type="InterPro" id="IPR013783">
    <property type="entry name" value="Ig-like_fold"/>
</dbReference>
<comment type="similarity">
    <text evidence="1 4">Belongs to the glycosyl hydrolase 3 family.</text>
</comment>
<dbReference type="InterPro" id="IPR036962">
    <property type="entry name" value="Glyco_hydro_3_N_sf"/>
</dbReference>
<evidence type="ECO:0000256" key="1">
    <source>
        <dbReference type="ARBA" id="ARBA00005336"/>
    </source>
</evidence>
<dbReference type="AlphaFoldDB" id="N2ADD4"/>
<accession>N2ADD4</accession>
<gene>
    <name evidence="6" type="ORF">C823_03448</name>
</gene>
<reference evidence="6 7" key="1">
    <citation type="journal article" date="2014" name="Genome Announc.">
        <title>Draft genome sequences of the altered schaedler flora, a defined bacterial community from gnotobiotic mice.</title>
        <authorList>
            <person name="Wannemuehler M.J."/>
            <person name="Overstreet A.M."/>
            <person name="Ward D.V."/>
            <person name="Phillips G.J."/>
        </authorList>
    </citation>
    <scope>NUCLEOTIDE SEQUENCE [LARGE SCALE GENOMIC DNA]</scope>
    <source>
        <strain evidence="6 7">ASF492</strain>
    </source>
</reference>
<dbReference type="PANTHER" id="PTHR42715">
    <property type="entry name" value="BETA-GLUCOSIDASE"/>
    <property type="match status" value="1"/>
</dbReference>
<dbReference type="InterPro" id="IPR026891">
    <property type="entry name" value="Fn3-like"/>
</dbReference>
<dbReference type="InterPro" id="IPR019800">
    <property type="entry name" value="Glyco_hydro_3_AS"/>
</dbReference>
<name>N2ADD4_9FIRM</name>
<proteinExistence type="inferred from homology"/>
<dbReference type="SMART" id="SM01217">
    <property type="entry name" value="Fn3_like"/>
    <property type="match status" value="1"/>
</dbReference>
<dbReference type="FunFam" id="2.60.40.10:FF:000495">
    <property type="entry name" value="Periplasmic beta-glucosidase"/>
    <property type="match status" value="1"/>
</dbReference>
<evidence type="ECO:0000256" key="2">
    <source>
        <dbReference type="ARBA" id="ARBA00022801"/>
    </source>
</evidence>
<dbReference type="SUPFAM" id="SSF52279">
    <property type="entry name" value="Beta-D-glucan exohydrolase, C-terminal domain"/>
    <property type="match status" value="1"/>
</dbReference>
<dbReference type="Gene3D" id="3.40.50.1700">
    <property type="entry name" value="Glycoside hydrolase family 3 C-terminal domain"/>
    <property type="match status" value="1"/>
</dbReference>
<feature type="domain" description="Fibronectin type III-like" evidence="5">
    <location>
        <begin position="580"/>
        <end position="650"/>
    </location>
</feature>
<dbReference type="InterPro" id="IPR050288">
    <property type="entry name" value="Cellulose_deg_GH3"/>
</dbReference>
<dbReference type="HOGENOM" id="CLU_004542_4_1_9"/>
<keyword evidence="7" id="KW-1185">Reference proteome</keyword>
<dbReference type="InterPro" id="IPR017853">
    <property type="entry name" value="GH"/>
</dbReference>
<evidence type="ECO:0000313" key="6">
    <source>
        <dbReference type="EMBL" id="EMZ24170.1"/>
    </source>
</evidence>
<dbReference type="PRINTS" id="PR00133">
    <property type="entry name" value="GLHYDRLASE3"/>
</dbReference>
<dbReference type="Proteomes" id="UP000012589">
    <property type="component" value="Unassembled WGS sequence"/>
</dbReference>
<organism evidence="6 7">
    <name type="scientific">Eubacterium plexicaudatum ASF492</name>
    <dbReference type="NCBI Taxonomy" id="1235802"/>
    <lineage>
        <taxon>Bacteria</taxon>
        <taxon>Bacillati</taxon>
        <taxon>Bacillota</taxon>
        <taxon>Clostridia</taxon>
        <taxon>Eubacteriales</taxon>
        <taxon>Eubacteriaceae</taxon>
        <taxon>Eubacterium</taxon>
    </lineage>
</organism>
<comment type="caution">
    <text evidence="6">The sequence shown here is derived from an EMBL/GenBank/DDBJ whole genome shotgun (WGS) entry which is preliminary data.</text>
</comment>
<evidence type="ECO:0000313" key="7">
    <source>
        <dbReference type="Proteomes" id="UP000012589"/>
    </source>
</evidence>
<dbReference type="Pfam" id="PF00933">
    <property type="entry name" value="Glyco_hydro_3"/>
    <property type="match status" value="1"/>
</dbReference>
<dbReference type="PATRIC" id="fig|1235802.3.peg.3631"/>
<dbReference type="InterPro" id="IPR002772">
    <property type="entry name" value="Glyco_hydro_3_C"/>
</dbReference>
<dbReference type="Pfam" id="PF01915">
    <property type="entry name" value="Glyco_hydro_3_C"/>
    <property type="match status" value="1"/>
</dbReference>
<dbReference type="STRING" id="1235802.C823_03448"/>
<dbReference type="eggNOG" id="COG1472">
    <property type="taxonomic scope" value="Bacteria"/>
</dbReference>
<dbReference type="Gene3D" id="3.20.20.300">
    <property type="entry name" value="Glycoside hydrolase, family 3, N-terminal domain"/>
    <property type="match status" value="1"/>
</dbReference>
<dbReference type="SUPFAM" id="SSF51445">
    <property type="entry name" value="(Trans)glycosidases"/>
    <property type="match status" value="1"/>
</dbReference>
<dbReference type="PROSITE" id="PS00775">
    <property type="entry name" value="GLYCOSYL_HYDROL_F3"/>
    <property type="match status" value="1"/>
</dbReference>
<keyword evidence="3" id="KW-0119">Carbohydrate metabolism</keyword>
<dbReference type="InterPro" id="IPR036881">
    <property type="entry name" value="Glyco_hydro_3_C_sf"/>
</dbReference>